<proteinExistence type="inferred from homology"/>
<evidence type="ECO:0000313" key="8">
    <source>
        <dbReference type="WBParaSite" id="jg18597"/>
    </source>
</evidence>
<dbReference type="Proteomes" id="UP000887574">
    <property type="component" value="Unplaced"/>
</dbReference>
<dbReference type="Gene3D" id="2.130.10.10">
    <property type="entry name" value="YVTN repeat-like/Quinoprotein amine dehydrogenase"/>
    <property type="match status" value="1"/>
</dbReference>
<dbReference type="Pfam" id="PF04003">
    <property type="entry name" value="Utp12"/>
    <property type="match status" value="1"/>
</dbReference>
<dbReference type="InterPro" id="IPR007148">
    <property type="entry name" value="SSU_processome_Utp12"/>
</dbReference>
<accession>A0A915DCY7</accession>
<feature type="repeat" description="WD" evidence="4">
    <location>
        <begin position="1"/>
        <end position="18"/>
    </location>
</feature>
<dbReference type="PROSITE" id="PS00678">
    <property type="entry name" value="WD_REPEATS_1"/>
    <property type="match status" value="1"/>
</dbReference>
<evidence type="ECO:0000256" key="5">
    <source>
        <dbReference type="SAM" id="MobiDB-lite"/>
    </source>
</evidence>
<feature type="compositionally biased region" description="Basic and acidic residues" evidence="5">
    <location>
        <begin position="313"/>
        <end position="322"/>
    </location>
</feature>
<dbReference type="AlphaFoldDB" id="A0A915DCY7"/>
<reference evidence="8" key="1">
    <citation type="submission" date="2022-11" db="UniProtKB">
        <authorList>
            <consortium name="WormBaseParasite"/>
        </authorList>
    </citation>
    <scope>IDENTIFICATION</scope>
</reference>
<evidence type="ECO:0000256" key="2">
    <source>
        <dbReference type="ARBA" id="ARBA00022737"/>
    </source>
</evidence>
<dbReference type="GO" id="GO:0034388">
    <property type="term" value="C:Pwp2p-containing subcomplex of 90S preribosome"/>
    <property type="evidence" value="ECO:0007669"/>
    <property type="project" value="TreeGrafter"/>
</dbReference>
<feature type="repeat" description="WD" evidence="4">
    <location>
        <begin position="29"/>
        <end position="72"/>
    </location>
</feature>
<sequence>MDSKLIITGSGDKTVKIWGSDFGDCHKSLFAHDDQVTAVKFGNCADETLFWSAGRDGKIKQWDANKFVRIQTLEGHTEEIKALATTYDGTTLISASHDKSIRIWDLTDEIIVLQDEAEKEREQEYDEKLIEAEDIVPGERKDHEVDLAPIKTVESIKSSERILECVDILRAEVHNDVPTHIPHALLAKYISDGECLDFFILDTLQSIRSSHLEKSLLMFHRRPELACRVILFLMRIHHNQIINSVELLPVIDTLRSVLPKEIAQFLDLVGFNLAALRFLQMQIEERDNVKLFRDVSLVQDEKAKKNKKRRSGRVKDVALVKQ</sequence>
<dbReference type="InterPro" id="IPR015943">
    <property type="entry name" value="WD40/YVTN_repeat-like_dom_sf"/>
</dbReference>
<dbReference type="SUPFAM" id="SSF50978">
    <property type="entry name" value="WD40 repeat-like"/>
    <property type="match status" value="1"/>
</dbReference>
<dbReference type="PANTHER" id="PTHR19853">
    <property type="entry name" value="WD REPEAT CONTAINING PROTEIN 3 WDR3"/>
    <property type="match status" value="1"/>
</dbReference>
<feature type="domain" description="Small-subunit processome Utp12" evidence="6">
    <location>
        <begin position="218"/>
        <end position="280"/>
    </location>
</feature>
<dbReference type="InterPro" id="IPR020472">
    <property type="entry name" value="WD40_PAC1"/>
</dbReference>
<keyword evidence="7" id="KW-1185">Reference proteome</keyword>
<dbReference type="Pfam" id="PF25172">
    <property type="entry name" value="Beta-prop_WDR3_2nd"/>
    <property type="match status" value="1"/>
</dbReference>
<evidence type="ECO:0000313" key="7">
    <source>
        <dbReference type="Proteomes" id="UP000887574"/>
    </source>
</evidence>
<dbReference type="InterPro" id="IPR001680">
    <property type="entry name" value="WD40_rpt"/>
</dbReference>
<dbReference type="GO" id="GO:0032040">
    <property type="term" value="C:small-subunit processome"/>
    <property type="evidence" value="ECO:0007669"/>
    <property type="project" value="TreeGrafter"/>
</dbReference>
<evidence type="ECO:0000256" key="1">
    <source>
        <dbReference type="ARBA" id="ARBA00022574"/>
    </source>
</evidence>
<dbReference type="InterPro" id="IPR019775">
    <property type="entry name" value="WD40_repeat_CS"/>
</dbReference>
<organism evidence="7 8">
    <name type="scientific">Ditylenchus dipsaci</name>
    <dbReference type="NCBI Taxonomy" id="166011"/>
    <lineage>
        <taxon>Eukaryota</taxon>
        <taxon>Metazoa</taxon>
        <taxon>Ecdysozoa</taxon>
        <taxon>Nematoda</taxon>
        <taxon>Chromadorea</taxon>
        <taxon>Rhabditida</taxon>
        <taxon>Tylenchina</taxon>
        <taxon>Tylenchomorpha</taxon>
        <taxon>Sphaerularioidea</taxon>
        <taxon>Anguinidae</taxon>
        <taxon>Anguininae</taxon>
        <taxon>Ditylenchus</taxon>
    </lineage>
</organism>
<evidence type="ECO:0000256" key="4">
    <source>
        <dbReference type="PROSITE-ProRule" id="PRU00221"/>
    </source>
</evidence>
<feature type="repeat" description="WD" evidence="4">
    <location>
        <begin position="73"/>
        <end position="114"/>
    </location>
</feature>
<dbReference type="GO" id="GO:0030490">
    <property type="term" value="P:maturation of SSU-rRNA"/>
    <property type="evidence" value="ECO:0007669"/>
    <property type="project" value="TreeGrafter"/>
</dbReference>
<keyword evidence="2" id="KW-0677">Repeat</keyword>
<protein>
    <submittedName>
        <fullName evidence="8">Small-subunit processome Utp12 domain-containing protein</fullName>
    </submittedName>
</protein>
<dbReference type="GO" id="GO:0030515">
    <property type="term" value="F:snoRNA binding"/>
    <property type="evidence" value="ECO:0007669"/>
    <property type="project" value="TreeGrafter"/>
</dbReference>
<comment type="similarity">
    <text evidence="3">Belongs to the WD repeat WDR3/UTP12 family.</text>
</comment>
<keyword evidence="1 4" id="KW-0853">WD repeat</keyword>
<feature type="region of interest" description="Disordered" evidence="5">
    <location>
        <begin position="303"/>
        <end position="322"/>
    </location>
</feature>
<evidence type="ECO:0000259" key="6">
    <source>
        <dbReference type="Pfam" id="PF04003"/>
    </source>
</evidence>
<evidence type="ECO:0000256" key="3">
    <source>
        <dbReference type="ARBA" id="ARBA00038229"/>
    </source>
</evidence>
<dbReference type="InterPro" id="IPR036322">
    <property type="entry name" value="WD40_repeat_dom_sf"/>
</dbReference>
<dbReference type="PRINTS" id="PR00320">
    <property type="entry name" value="GPROTEINBRPT"/>
</dbReference>
<dbReference type="InterPro" id="IPR051570">
    <property type="entry name" value="TBC1_cilium_biogenesis"/>
</dbReference>
<dbReference type="WBParaSite" id="jg18597">
    <property type="protein sequence ID" value="jg18597"/>
    <property type="gene ID" value="jg18597"/>
</dbReference>
<name>A0A915DCY7_9BILA</name>
<dbReference type="PROSITE" id="PS50082">
    <property type="entry name" value="WD_REPEATS_2"/>
    <property type="match status" value="3"/>
</dbReference>
<dbReference type="PANTHER" id="PTHR19853:SF0">
    <property type="entry name" value="WD REPEAT-CONTAINING PROTEIN 3"/>
    <property type="match status" value="1"/>
</dbReference>
<dbReference type="PROSITE" id="PS50294">
    <property type="entry name" value="WD_REPEATS_REGION"/>
    <property type="match status" value="1"/>
</dbReference>
<dbReference type="SMART" id="SM00320">
    <property type="entry name" value="WD40"/>
    <property type="match status" value="2"/>
</dbReference>